<dbReference type="SUPFAM" id="SSF49384">
    <property type="entry name" value="Carbohydrate-binding domain"/>
    <property type="match status" value="1"/>
</dbReference>
<dbReference type="Pfam" id="PF00553">
    <property type="entry name" value="CBM_2"/>
    <property type="match status" value="1"/>
</dbReference>
<dbReference type="GO" id="GO:0004553">
    <property type="term" value="F:hydrolase activity, hydrolyzing O-glycosyl compounds"/>
    <property type="evidence" value="ECO:0007669"/>
    <property type="project" value="InterPro"/>
</dbReference>
<comment type="caution">
    <text evidence="2">The sequence shown here is derived from an EMBL/GenBank/DDBJ whole genome shotgun (WGS) entry which is preliminary data.</text>
</comment>
<dbReference type="RefSeq" id="WP_208578517.1">
    <property type="nucleotide sequence ID" value="NZ_JAGFVQ010000113.1"/>
</dbReference>
<dbReference type="InterPro" id="IPR012291">
    <property type="entry name" value="CBM2_carb-bd_dom_sf"/>
</dbReference>
<dbReference type="Proteomes" id="UP000669887">
    <property type="component" value="Unassembled WGS sequence"/>
</dbReference>
<dbReference type="SMART" id="SM00637">
    <property type="entry name" value="CBD_II"/>
    <property type="match status" value="1"/>
</dbReference>
<dbReference type="InterPro" id="IPR008965">
    <property type="entry name" value="CBM2/CBM3_carb-bd_dom_sf"/>
</dbReference>
<protein>
    <submittedName>
        <fullName evidence="2">Cellulose binding domain-containing protein</fullName>
    </submittedName>
</protein>
<organism evidence="2 3">
    <name type="scientific">Micromonospora tulbaghiae</name>
    <dbReference type="NCBI Taxonomy" id="479978"/>
    <lineage>
        <taxon>Bacteria</taxon>
        <taxon>Bacillati</taxon>
        <taxon>Actinomycetota</taxon>
        <taxon>Actinomycetes</taxon>
        <taxon>Micromonosporales</taxon>
        <taxon>Micromonosporaceae</taxon>
        <taxon>Micromonospora</taxon>
    </lineage>
</organism>
<dbReference type="PROSITE" id="PS51173">
    <property type="entry name" value="CBM2"/>
    <property type="match status" value="1"/>
</dbReference>
<dbReference type="InterPro" id="IPR001919">
    <property type="entry name" value="CBD2"/>
</dbReference>
<accession>A0AAW4JQ47</accession>
<gene>
    <name evidence="2" type="ORF">J5U46_27990</name>
</gene>
<feature type="domain" description="CBM2" evidence="1">
    <location>
        <begin position="1"/>
        <end position="104"/>
    </location>
</feature>
<sequence>ACRVGYVVNAWNNGLTAAVTVTNTSTTAINGWNLAFTLPSGQTITGGWNATYSPSSGAVTARNVSYNASIPPGGSVDIGFQATHTGDTGRPASFTLNGSTCTTA</sequence>
<evidence type="ECO:0000259" key="1">
    <source>
        <dbReference type="PROSITE" id="PS51173"/>
    </source>
</evidence>
<name>A0AAW4JQ47_9ACTN</name>
<evidence type="ECO:0000313" key="3">
    <source>
        <dbReference type="Proteomes" id="UP000669887"/>
    </source>
</evidence>
<dbReference type="GO" id="GO:0030247">
    <property type="term" value="F:polysaccharide binding"/>
    <property type="evidence" value="ECO:0007669"/>
    <property type="project" value="UniProtKB-UniRule"/>
</dbReference>
<dbReference type="GO" id="GO:0005975">
    <property type="term" value="P:carbohydrate metabolic process"/>
    <property type="evidence" value="ECO:0007669"/>
    <property type="project" value="InterPro"/>
</dbReference>
<feature type="non-terminal residue" evidence="2">
    <location>
        <position position="1"/>
    </location>
</feature>
<dbReference type="Gene3D" id="2.60.40.290">
    <property type="match status" value="1"/>
</dbReference>
<evidence type="ECO:0000313" key="2">
    <source>
        <dbReference type="EMBL" id="MBO4143988.1"/>
    </source>
</evidence>
<reference evidence="2" key="1">
    <citation type="submission" date="2021-03" db="EMBL/GenBank/DDBJ databases">
        <title>X isolated from Micromonospora tulbaghiae.</title>
        <authorList>
            <person name="Stennett H.L."/>
        </authorList>
    </citation>
    <scope>NUCLEOTIDE SEQUENCE</scope>
    <source>
        <strain evidence="2">28M1-20</strain>
    </source>
</reference>
<proteinExistence type="predicted"/>
<dbReference type="EMBL" id="JAGFVQ010000113">
    <property type="protein sequence ID" value="MBO4143988.1"/>
    <property type="molecule type" value="Genomic_DNA"/>
</dbReference>
<dbReference type="AlphaFoldDB" id="A0AAW4JQ47"/>